<name>A0ABQ6Z1H0_9ENTE</name>
<keyword evidence="7" id="KW-0808">Transferase</keyword>
<feature type="transmembrane region" description="Helical" evidence="8">
    <location>
        <begin position="354"/>
        <end position="373"/>
    </location>
</feature>
<comment type="caution">
    <text evidence="9">The sequence shown here is derived from an EMBL/GenBank/DDBJ whole genome shotgun (WGS) entry which is preliminary data.</text>
</comment>
<comment type="similarity">
    <text evidence="2 7">Belongs to the membrane-bound acyltransferase family.</text>
</comment>
<evidence type="ECO:0000256" key="8">
    <source>
        <dbReference type="SAM" id="Phobius"/>
    </source>
</evidence>
<feature type="transmembrane region" description="Helical" evidence="8">
    <location>
        <begin position="302"/>
        <end position="319"/>
    </location>
</feature>
<feature type="transmembrane region" description="Helical" evidence="8">
    <location>
        <begin position="6"/>
        <end position="22"/>
    </location>
</feature>
<evidence type="ECO:0000256" key="1">
    <source>
        <dbReference type="ARBA" id="ARBA00004651"/>
    </source>
</evidence>
<dbReference type="Pfam" id="PF03062">
    <property type="entry name" value="MBOAT"/>
    <property type="match status" value="1"/>
</dbReference>
<dbReference type="PANTHER" id="PTHR13285:SF18">
    <property type="entry name" value="PROTEIN-CYSTEINE N-PALMITOYLTRANSFERASE RASP"/>
    <property type="match status" value="1"/>
</dbReference>
<dbReference type="InterPro" id="IPR004299">
    <property type="entry name" value="MBOAT_fam"/>
</dbReference>
<feature type="transmembrane region" description="Helical" evidence="8">
    <location>
        <begin position="222"/>
        <end position="243"/>
    </location>
</feature>
<dbReference type="PANTHER" id="PTHR13285">
    <property type="entry name" value="ACYLTRANSFERASE"/>
    <property type="match status" value="1"/>
</dbReference>
<dbReference type="InterPro" id="IPR051085">
    <property type="entry name" value="MB_O-acyltransferase"/>
</dbReference>
<evidence type="ECO:0000313" key="9">
    <source>
        <dbReference type="EMBL" id="KAF1305078.1"/>
    </source>
</evidence>
<comment type="subcellular location">
    <subcellularLocation>
        <location evidence="1">Cell membrane</location>
        <topology evidence="1">Multi-pass membrane protein</topology>
    </subcellularLocation>
</comment>
<feature type="transmembrane region" description="Helical" evidence="8">
    <location>
        <begin position="143"/>
        <end position="159"/>
    </location>
</feature>
<evidence type="ECO:0000256" key="7">
    <source>
        <dbReference type="PIRNR" id="PIRNR016636"/>
    </source>
</evidence>
<dbReference type="InterPro" id="IPR028362">
    <property type="entry name" value="AlgI"/>
</dbReference>
<organism evidence="9 10">
    <name type="scientific">Candidatus Enterococcus willemsii</name>
    <dbReference type="NCBI Taxonomy" id="1857215"/>
    <lineage>
        <taxon>Bacteria</taxon>
        <taxon>Bacillati</taxon>
        <taxon>Bacillota</taxon>
        <taxon>Bacilli</taxon>
        <taxon>Lactobacillales</taxon>
        <taxon>Enterococcaceae</taxon>
        <taxon>Enterococcus</taxon>
    </lineage>
</organism>
<proteinExistence type="inferred from homology"/>
<feature type="transmembrane region" description="Helical" evidence="8">
    <location>
        <begin position="402"/>
        <end position="419"/>
    </location>
</feature>
<keyword evidence="5 8" id="KW-1133">Transmembrane helix</keyword>
<evidence type="ECO:0000256" key="3">
    <source>
        <dbReference type="ARBA" id="ARBA00022475"/>
    </source>
</evidence>
<evidence type="ECO:0008006" key="11">
    <source>
        <dbReference type="Google" id="ProtNLM"/>
    </source>
</evidence>
<protein>
    <recommendedName>
        <fullName evidence="11">Alginate O-acetyltransferase</fullName>
    </recommendedName>
</protein>
<dbReference type="EMBL" id="MAEL01000023">
    <property type="protein sequence ID" value="KAF1305078.1"/>
    <property type="molecule type" value="Genomic_DNA"/>
</dbReference>
<keyword evidence="3 7" id="KW-1003">Cell membrane</keyword>
<evidence type="ECO:0000256" key="5">
    <source>
        <dbReference type="ARBA" id="ARBA00022989"/>
    </source>
</evidence>
<keyword evidence="7" id="KW-0012">Acyltransferase</keyword>
<keyword evidence="10" id="KW-1185">Reference proteome</keyword>
<evidence type="ECO:0000256" key="6">
    <source>
        <dbReference type="ARBA" id="ARBA00023136"/>
    </source>
</evidence>
<evidence type="ECO:0000256" key="2">
    <source>
        <dbReference type="ARBA" id="ARBA00010323"/>
    </source>
</evidence>
<feature type="transmembrane region" description="Helical" evidence="8">
    <location>
        <begin position="440"/>
        <end position="460"/>
    </location>
</feature>
<evidence type="ECO:0000256" key="4">
    <source>
        <dbReference type="ARBA" id="ARBA00022692"/>
    </source>
</evidence>
<gene>
    <name evidence="9" type="ORF">BAU17_04695</name>
</gene>
<keyword evidence="4 8" id="KW-0812">Transmembrane</keyword>
<evidence type="ECO:0000313" key="10">
    <source>
        <dbReference type="Proteomes" id="UP000782705"/>
    </source>
</evidence>
<feature type="transmembrane region" description="Helical" evidence="8">
    <location>
        <begin position="109"/>
        <end position="131"/>
    </location>
</feature>
<dbReference type="InterPro" id="IPR024194">
    <property type="entry name" value="Ac/AlaTfrase_AlgI/DltB"/>
</dbReference>
<feature type="transmembrane region" description="Helical" evidence="8">
    <location>
        <begin position="325"/>
        <end position="342"/>
    </location>
</feature>
<dbReference type="PIRSF" id="PIRSF016636">
    <property type="entry name" value="AlgI_DltB"/>
    <property type="match status" value="1"/>
</dbReference>
<reference evidence="9 10" key="1">
    <citation type="submission" date="2016-06" db="EMBL/GenBank/DDBJ databases">
        <title>Four novel species of enterococci isolated from chicken manure.</title>
        <authorList>
            <person name="Van Tyne D."/>
        </authorList>
    </citation>
    <scope>NUCLEOTIDE SEQUENCE [LARGE SCALE GENOMIC DNA]</scope>
    <source>
        <strain evidence="9 10">CU12B</strain>
    </source>
</reference>
<dbReference type="RefSeq" id="WP_161901384.1">
    <property type="nucleotide sequence ID" value="NZ_MAEL01000023.1"/>
</dbReference>
<dbReference type="Proteomes" id="UP000782705">
    <property type="component" value="Unassembled WGS sequence"/>
</dbReference>
<feature type="transmembrane region" description="Helical" evidence="8">
    <location>
        <begin position="50"/>
        <end position="69"/>
    </location>
</feature>
<keyword evidence="6 7" id="KW-0472">Membrane</keyword>
<sequence>MTVETISFIALFLPISLVLYYLAIRSVKIQNGLLILASLFFYGFGSESLWAVILLLLVIGWNWLGGFYLEKQQTKFRLAMIVVVNVGIFSGVRLLALPALTTELSLPTIIVPLGMAWFILQGIGYCMEIYLGEVKAERNIMQFSLYMLFFPKLIHGPLIDFPKMKEQMIQRTFTIDGFTQGLQRFIVGLAKKMLIADQFAYVINYAFVQTSIDSTVTQPPVLLIWFALLANGIYLYFSLSGYADMAIGMAKMFGFQLPENFREPFVATSLTDFWKRWNITVIRWFRKYFLGFMNRNSNRDQITINLFITWLLIGIWMGFDWNFVFWGAFNFVILISEHFFSFSERVQSILFRRIYTTLLVLVGFIFLRSQSLYHTGQFLGDLFWLNNNPFYSAQVGVFIKELWLPLIVAVFVMFIHPIIKEKDSYFDFEKYASVLRIGKILGMICLYLLCLLLILLNFNIGQVLN</sequence>
<feature type="transmembrane region" description="Helical" evidence="8">
    <location>
        <begin position="76"/>
        <end position="97"/>
    </location>
</feature>
<accession>A0ABQ6Z1H0</accession>
<dbReference type="PIRSF" id="PIRSF500217">
    <property type="entry name" value="AlgI"/>
    <property type="match status" value="1"/>
</dbReference>